<protein>
    <submittedName>
        <fullName evidence="3">LAME_0H15808g1_1</fullName>
    </submittedName>
</protein>
<organism evidence="3 4">
    <name type="scientific">Lachancea meyersii CBS 8951</name>
    <dbReference type="NCBI Taxonomy" id="1266667"/>
    <lineage>
        <taxon>Eukaryota</taxon>
        <taxon>Fungi</taxon>
        <taxon>Dikarya</taxon>
        <taxon>Ascomycota</taxon>
        <taxon>Saccharomycotina</taxon>
        <taxon>Saccharomycetes</taxon>
        <taxon>Saccharomycetales</taxon>
        <taxon>Saccharomycetaceae</taxon>
        <taxon>Lachancea</taxon>
    </lineage>
</organism>
<accession>A0A1G4KHQ6</accession>
<dbReference type="InterPro" id="IPR052693">
    <property type="entry name" value="Yeast_MDR_Regulatory"/>
</dbReference>
<dbReference type="Proteomes" id="UP000191144">
    <property type="component" value="Chromosome H"/>
</dbReference>
<dbReference type="Gene3D" id="4.10.240.10">
    <property type="entry name" value="Zn(2)-C6 fungal-type DNA-binding domain"/>
    <property type="match status" value="1"/>
</dbReference>
<evidence type="ECO:0000313" key="4">
    <source>
        <dbReference type="Proteomes" id="UP000191144"/>
    </source>
</evidence>
<dbReference type="PROSITE" id="PS50048">
    <property type="entry name" value="ZN2_CY6_FUNGAL_2"/>
    <property type="match status" value="1"/>
</dbReference>
<dbReference type="PANTHER" id="PTHR31405:SF8">
    <property type="entry name" value="TRANSCRIPTION FACTOR PDR8-RELATED"/>
    <property type="match status" value="1"/>
</dbReference>
<dbReference type="GO" id="GO:0008270">
    <property type="term" value="F:zinc ion binding"/>
    <property type="evidence" value="ECO:0007669"/>
    <property type="project" value="InterPro"/>
</dbReference>
<evidence type="ECO:0000256" key="1">
    <source>
        <dbReference type="SAM" id="Coils"/>
    </source>
</evidence>
<evidence type="ECO:0000313" key="3">
    <source>
        <dbReference type="EMBL" id="SCV04107.1"/>
    </source>
</evidence>
<evidence type="ECO:0000259" key="2">
    <source>
        <dbReference type="PROSITE" id="PS50048"/>
    </source>
</evidence>
<gene>
    <name evidence="3" type="ORF">LAME_0H15808G</name>
</gene>
<dbReference type="PANTHER" id="PTHR31405">
    <property type="entry name" value="TRANSCRIPTION FACTOR PDR8-RELATED"/>
    <property type="match status" value="1"/>
</dbReference>
<dbReference type="AlphaFoldDB" id="A0A1G4KHQ6"/>
<dbReference type="SUPFAM" id="SSF57701">
    <property type="entry name" value="Zn2/Cys6 DNA-binding domain"/>
    <property type="match status" value="1"/>
</dbReference>
<dbReference type="InterPro" id="IPR001138">
    <property type="entry name" value="Zn2Cys6_DnaBD"/>
</dbReference>
<feature type="coiled-coil region" evidence="1">
    <location>
        <begin position="84"/>
        <end position="111"/>
    </location>
</feature>
<name>A0A1G4KHQ6_9SACH</name>
<dbReference type="InterPro" id="IPR036864">
    <property type="entry name" value="Zn2-C6_fun-type_DNA-bd_sf"/>
</dbReference>
<dbReference type="Pfam" id="PF00172">
    <property type="entry name" value="Zn_clus"/>
    <property type="match status" value="1"/>
</dbReference>
<reference evidence="4" key="1">
    <citation type="submission" date="2016-03" db="EMBL/GenBank/DDBJ databases">
        <authorList>
            <person name="Devillers Hugo."/>
        </authorList>
    </citation>
    <scope>NUCLEOTIDE SEQUENCE [LARGE SCALE GENOMIC DNA]</scope>
</reference>
<keyword evidence="1" id="KW-0175">Coiled coil</keyword>
<dbReference type="EMBL" id="LT598480">
    <property type="protein sequence ID" value="SCV04107.1"/>
    <property type="molecule type" value="Genomic_DNA"/>
</dbReference>
<dbReference type="GO" id="GO:0000981">
    <property type="term" value="F:DNA-binding transcription factor activity, RNA polymerase II-specific"/>
    <property type="evidence" value="ECO:0007669"/>
    <property type="project" value="InterPro"/>
</dbReference>
<proteinExistence type="predicted"/>
<keyword evidence="4" id="KW-1185">Reference proteome</keyword>
<dbReference type="CDD" id="cd00067">
    <property type="entry name" value="GAL4"/>
    <property type="match status" value="1"/>
</dbReference>
<dbReference type="OrthoDB" id="4356994at2759"/>
<sequence>MSSGGGDSSEPVQLSSGSCKVEKRVKKRRKVIKQCLFCRQRKLKCDKKKPICGTCASRGLKDCVYVEDFGPEVTTKELLKTTPNLELMNRIRELEEELKTYKADFQLSQCRGVNPLPQHALILSKEDRKMYFGCTSLRVLIIKSKLRFETYYKMVWGKVKDERRRWKAINGYSTLKEVTSIEDKPQSGNSVLEALCAALPFYEQIEEALHEFLRGPIQQGYGVVDPLMVLKNFEQGFIKGPRDPISGMHPVAHLVPTVKKNYFRIGIITEILSIINRNQPISQAVDNFNKFLLSCMTAKVCFIERAQYLFLKRVYMMMKGYIRGDHSGTSSITRLLSLSAIQVGLQGNVKKDFSIHTASHGEVKYLENLWLWTVYADFETSIAIGIPAYIPDLYLDYALIENENYGSYSFLRSLIRPLRSILSAIHEREMIPDIMAIINKMKALITANFRHAPFYIKKENLRTVNFAELDVYIGLISSLNVFANLQRTYFKNYEPLFVNSTLQFSYQTLQISILAMEAYFELDKEAASQGKTLMVKGIPLYLNLSLFVMHKHASRCIVETYAMLSSLHRIPEMSELRTKYGLSKEFDLPMDSLEVVSDHYIPSKVAHDYLVGIFDSWDSPENFDMVNCLKSNSYSFVILRAIERTSRDLFQHYSNQSTQGCLGAKLSASGPGKTTEAQNTPSDNLKVNTELTDEILNAMADEFWDTFDLDFSSWLNTDMTDLDAV</sequence>
<dbReference type="SMART" id="SM00066">
    <property type="entry name" value="GAL4"/>
    <property type="match status" value="1"/>
</dbReference>
<feature type="domain" description="Zn(2)-C6 fungal-type" evidence="2">
    <location>
        <begin position="34"/>
        <end position="65"/>
    </location>
</feature>